<dbReference type="AlphaFoldDB" id="A0A7Z3GRT0"/>
<organism evidence="1 2">
    <name type="scientific">Pseudomonas multiresinivorans</name>
    <dbReference type="NCBI Taxonomy" id="95301"/>
    <lineage>
        <taxon>Bacteria</taxon>
        <taxon>Pseudomonadati</taxon>
        <taxon>Pseudomonadota</taxon>
        <taxon>Gammaproteobacteria</taxon>
        <taxon>Pseudomonadales</taxon>
        <taxon>Pseudomonadaceae</taxon>
        <taxon>Pseudomonas</taxon>
    </lineage>
</organism>
<dbReference type="RefSeq" id="WP_169940257.1">
    <property type="nucleotide sequence ID" value="NZ_CP048833.1"/>
</dbReference>
<proteinExistence type="predicted"/>
<sequence>MDALDLDTKFHFHDGKMTVERTQDCTPIAEFTKAKHNAGIYGDSEMKHAARIPYVMIEHYCNKHDITFHEWCANKEHIKRMLNDPDLKAFRVWPGAV</sequence>
<keyword evidence="2" id="KW-1185">Reference proteome</keyword>
<accession>A0A7Z3GRT0</accession>
<protein>
    <submittedName>
        <fullName evidence="1">Uncharacterized protein</fullName>
    </submittedName>
</protein>
<dbReference type="Proteomes" id="UP000502549">
    <property type="component" value="Chromosome"/>
</dbReference>
<dbReference type="KEGG" id="pmui:G4G71_22160"/>
<gene>
    <name evidence="1" type="ORF">G4G71_22160</name>
</gene>
<evidence type="ECO:0000313" key="1">
    <source>
        <dbReference type="EMBL" id="QJP10458.1"/>
    </source>
</evidence>
<name>A0A7Z3GRT0_9PSED</name>
<evidence type="ECO:0000313" key="2">
    <source>
        <dbReference type="Proteomes" id="UP000502549"/>
    </source>
</evidence>
<reference evidence="1 2" key="1">
    <citation type="submission" date="2020-02" db="EMBL/GenBank/DDBJ databases">
        <title>Complete genome sequence of Pseudomonas multiresinivorans ORNL1.</title>
        <authorList>
            <person name="Podar M."/>
        </authorList>
    </citation>
    <scope>NUCLEOTIDE SEQUENCE [LARGE SCALE GENOMIC DNA]</scope>
    <source>
        <strain evidence="2">populi</strain>
    </source>
</reference>
<dbReference type="EMBL" id="CP048833">
    <property type="protein sequence ID" value="QJP10458.1"/>
    <property type="molecule type" value="Genomic_DNA"/>
</dbReference>